<dbReference type="AlphaFoldDB" id="A0A7W9BER7"/>
<comment type="caution">
    <text evidence="2">The sequence shown here is derived from an EMBL/GenBank/DDBJ whole genome shotgun (WGS) entry which is preliminary data.</text>
</comment>
<evidence type="ECO:0000313" key="2">
    <source>
        <dbReference type="EMBL" id="MBB5715817.1"/>
    </source>
</evidence>
<dbReference type="InterPro" id="IPR036291">
    <property type="entry name" value="NAD(P)-bd_dom_sf"/>
</dbReference>
<evidence type="ECO:0000259" key="1">
    <source>
        <dbReference type="Pfam" id="PF01370"/>
    </source>
</evidence>
<gene>
    <name evidence="2" type="ORF">FHS94_002672</name>
</gene>
<dbReference type="InterPro" id="IPR051783">
    <property type="entry name" value="NAD(P)-dependent_oxidoreduct"/>
</dbReference>
<evidence type="ECO:0000313" key="3">
    <source>
        <dbReference type="Proteomes" id="UP000546200"/>
    </source>
</evidence>
<dbReference type="Pfam" id="PF01370">
    <property type="entry name" value="Epimerase"/>
    <property type="match status" value="1"/>
</dbReference>
<dbReference type="SUPFAM" id="SSF51735">
    <property type="entry name" value="NAD(P)-binding Rossmann-fold domains"/>
    <property type="match status" value="1"/>
</dbReference>
<dbReference type="Proteomes" id="UP000546200">
    <property type="component" value="Unassembled WGS sequence"/>
</dbReference>
<sequence length="300" mass="32198">MILAITGATGFVGRHTVERALSAGHHVRALTRRPQSDRDGVEWIAGALDDTGALARLVTGVDAVIHIAGVVNAPDRAGFVAGNIEGTRAVVTAASDANISRFVHVSSLAAREPDLSLYGWSKREAERVVADSPLRATIVRPTGVYGPGDTEMVDMFRLARFGLALTPPRGRVSLVAVEDLAALLVTLAGQDLPPGSLFEVDDGTALTHAALARAIGRAMGRPRLLPVPLPAAAVRLGARLDRWWRGRGAKLTPDRANYLLHPDWVADPARRPPPFLWSPRIPTDAGLLATAQWYREQRLL</sequence>
<dbReference type="Gene3D" id="3.40.50.720">
    <property type="entry name" value="NAD(P)-binding Rossmann-like Domain"/>
    <property type="match status" value="1"/>
</dbReference>
<protein>
    <submittedName>
        <fullName evidence="2">Uncharacterized protein YbjT (DUF2867 family)</fullName>
    </submittedName>
</protein>
<dbReference type="PANTHER" id="PTHR48079">
    <property type="entry name" value="PROTEIN YEEZ"/>
    <property type="match status" value="1"/>
</dbReference>
<dbReference type="PANTHER" id="PTHR48079:SF6">
    <property type="entry name" value="NAD(P)-BINDING DOMAIN-CONTAINING PROTEIN-RELATED"/>
    <property type="match status" value="1"/>
</dbReference>
<feature type="domain" description="NAD-dependent epimerase/dehydratase" evidence="1">
    <location>
        <begin position="5"/>
        <end position="187"/>
    </location>
</feature>
<dbReference type="EMBL" id="JACIJK010000007">
    <property type="protein sequence ID" value="MBB5715817.1"/>
    <property type="molecule type" value="Genomic_DNA"/>
</dbReference>
<accession>A0A7W9BER7</accession>
<name>A0A7W9BER7_9SPHN</name>
<dbReference type="RefSeq" id="WP_184058459.1">
    <property type="nucleotide sequence ID" value="NZ_JACIJK010000007.1"/>
</dbReference>
<organism evidence="2 3">
    <name type="scientific">Sphingomonas aerophila</name>
    <dbReference type="NCBI Taxonomy" id="1344948"/>
    <lineage>
        <taxon>Bacteria</taxon>
        <taxon>Pseudomonadati</taxon>
        <taxon>Pseudomonadota</taxon>
        <taxon>Alphaproteobacteria</taxon>
        <taxon>Sphingomonadales</taxon>
        <taxon>Sphingomonadaceae</taxon>
        <taxon>Sphingomonas</taxon>
    </lineage>
</organism>
<dbReference type="GO" id="GO:0005737">
    <property type="term" value="C:cytoplasm"/>
    <property type="evidence" value="ECO:0007669"/>
    <property type="project" value="TreeGrafter"/>
</dbReference>
<proteinExistence type="predicted"/>
<dbReference type="GO" id="GO:0004029">
    <property type="term" value="F:aldehyde dehydrogenase (NAD+) activity"/>
    <property type="evidence" value="ECO:0007669"/>
    <property type="project" value="TreeGrafter"/>
</dbReference>
<dbReference type="InterPro" id="IPR001509">
    <property type="entry name" value="Epimerase_deHydtase"/>
</dbReference>
<keyword evidence="3" id="KW-1185">Reference proteome</keyword>
<reference evidence="2 3" key="1">
    <citation type="submission" date="2020-08" db="EMBL/GenBank/DDBJ databases">
        <title>Genomic Encyclopedia of Type Strains, Phase IV (KMG-IV): sequencing the most valuable type-strain genomes for metagenomic binning, comparative biology and taxonomic classification.</title>
        <authorList>
            <person name="Goeker M."/>
        </authorList>
    </citation>
    <scope>NUCLEOTIDE SEQUENCE [LARGE SCALE GENOMIC DNA]</scope>
    <source>
        <strain evidence="2 3">DSM 100044</strain>
    </source>
</reference>